<organism evidence="1 2">
    <name type="scientific">Piloderma croceum (strain F 1598)</name>
    <dbReference type="NCBI Taxonomy" id="765440"/>
    <lineage>
        <taxon>Eukaryota</taxon>
        <taxon>Fungi</taxon>
        <taxon>Dikarya</taxon>
        <taxon>Basidiomycota</taxon>
        <taxon>Agaricomycotina</taxon>
        <taxon>Agaricomycetes</taxon>
        <taxon>Agaricomycetidae</taxon>
        <taxon>Atheliales</taxon>
        <taxon>Atheliaceae</taxon>
        <taxon>Piloderma</taxon>
    </lineage>
</organism>
<dbReference type="Proteomes" id="UP000054166">
    <property type="component" value="Unassembled WGS sequence"/>
</dbReference>
<gene>
    <name evidence="1" type="ORF">PILCRDRAFT_633808</name>
</gene>
<evidence type="ECO:0000313" key="2">
    <source>
        <dbReference type="Proteomes" id="UP000054166"/>
    </source>
</evidence>
<keyword evidence="2" id="KW-1185">Reference proteome</keyword>
<reference evidence="2" key="2">
    <citation type="submission" date="2015-01" db="EMBL/GenBank/DDBJ databases">
        <title>Evolutionary Origins and Diversification of the Mycorrhizal Mutualists.</title>
        <authorList>
            <consortium name="DOE Joint Genome Institute"/>
            <consortium name="Mycorrhizal Genomics Consortium"/>
            <person name="Kohler A."/>
            <person name="Kuo A."/>
            <person name="Nagy L.G."/>
            <person name="Floudas D."/>
            <person name="Copeland A."/>
            <person name="Barry K.W."/>
            <person name="Cichocki N."/>
            <person name="Veneault-Fourrey C."/>
            <person name="LaButti K."/>
            <person name="Lindquist E.A."/>
            <person name="Lipzen A."/>
            <person name="Lundell T."/>
            <person name="Morin E."/>
            <person name="Murat C."/>
            <person name="Riley R."/>
            <person name="Ohm R."/>
            <person name="Sun H."/>
            <person name="Tunlid A."/>
            <person name="Henrissat B."/>
            <person name="Grigoriev I.V."/>
            <person name="Hibbett D.S."/>
            <person name="Martin F."/>
        </authorList>
    </citation>
    <scope>NUCLEOTIDE SEQUENCE [LARGE SCALE GENOMIC DNA]</scope>
    <source>
        <strain evidence="2">F 1598</strain>
    </source>
</reference>
<protein>
    <submittedName>
        <fullName evidence="1">Uncharacterized protein</fullName>
    </submittedName>
</protein>
<dbReference type="InParanoid" id="A0A0C3BHN2"/>
<name>A0A0C3BHN2_PILCF</name>
<evidence type="ECO:0000313" key="1">
    <source>
        <dbReference type="EMBL" id="KIM76882.1"/>
    </source>
</evidence>
<proteinExistence type="predicted"/>
<accession>A0A0C3BHN2</accession>
<sequence>MFESRTCRSGLCQSCCHRGKSSHPRTFTIPKTFEICILARAKHAPAFVQECLSYRSRRIGSPSPRSRISSVRNILGDVEDLHDAHRVHQEKS</sequence>
<dbReference type="HOGENOM" id="CLU_2414099_0_0_1"/>
<dbReference type="EMBL" id="KN833030">
    <property type="protein sequence ID" value="KIM76882.1"/>
    <property type="molecule type" value="Genomic_DNA"/>
</dbReference>
<reference evidence="1 2" key="1">
    <citation type="submission" date="2014-04" db="EMBL/GenBank/DDBJ databases">
        <authorList>
            <consortium name="DOE Joint Genome Institute"/>
            <person name="Kuo A."/>
            <person name="Tarkka M."/>
            <person name="Buscot F."/>
            <person name="Kohler A."/>
            <person name="Nagy L.G."/>
            <person name="Floudas D."/>
            <person name="Copeland A."/>
            <person name="Barry K.W."/>
            <person name="Cichocki N."/>
            <person name="Veneault-Fourrey C."/>
            <person name="LaButti K."/>
            <person name="Lindquist E.A."/>
            <person name="Lipzen A."/>
            <person name="Lundell T."/>
            <person name="Morin E."/>
            <person name="Murat C."/>
            <person name="Sun H."/>
            <person name="Tunlid A."/>
            <person name="Henrissat B."/>
            <person name="Grigoriev I.V."/>
            <person name="Hibbett D.S."/>
            <person name="Martin F."/>
            <person name="Nordberg H.P."/>
            <person name="Cantor M.N."/>
            <person name="Hua S.X."/>
        </authorList>
    </citation>
    <scope>NUCLEOTIDE SEQUENCE [LARGE SCALE GENOMIC DNA]</scope>
    <source>
        <strain evidence="1 2">F 1598</strain>
    </source>
</reference>
<dbReference type="AlphaFoldDB" id="A0A0C3BHN2"/>